<dbReference type="GO" id="GO:0031956">
    <property type="term" value="F:medium-chain fatty acid-CoA ligase activity"/>
    <property type="evidence" value="ECO:0007669"/>
    <property type="project" value="TreeGrafter"/>
</dbReference>
<sequence length="590" mass="64818">MVEISLQMPSPTAIQGLSSPTFKAPPFRESFFTVPELYDWHSVHSKDHPYFVYFDETTQTNITIRWSDAVRAVHFIANHVMRIVGEQEHGAAKPLIGLYSSADTLTYILSFVGILRAGYPVFLISKRLAPAALEHLVTKSGVKHVFVAEHDKILSNNIQDIQSKLCARIGVSHIPFWLDTLSPEFVVQKPPMGQYNPEDICLVLHSSGWFNGSTSVERMDSQDVTPCRMAIMYGLSITSRILVAIVFLLIRASGYGERDVCGQIMSTPSIPTAGASVVMESIYPAASGLVLSGLKPSSPPTSIDAENVWKSMVSTQSTFGFVLQSFLGLWSEDPEKVKVLAKLEGVMFAGGPLAWEVGDFLARNGVEIFSIFGSSEAGMVCRAFPSKKGLDWEYFALNYVLDPVFRSQPDEKMVELVLKRCQTHTPTKTNTEVNGVPACATGDLLEPHPKNQGLWRYVCRISDRETIGPGGAKVNVVALARILMANPLVAGAVIFSTSDTSSTGINCGTIIEPVGTYTDLSGSDGINRYLELVWPSFEKCNSISTDAARLTREKIIIASSTKPFIYGEKGMPRRKDVLSMYQDEISSLQF</sequence>
<evidence type="ECO:0000256" key="1">
    <source>
        <dbReference type="ARBA" id="ARBA00006432"/>
    </source>
</evidence>
<comment type="caution">
    <text evidence="3">The sequence shown here is derived from an EMBL/GenBank/DDBJ whole genome shotgun (WGS) entry which is preliminary data.</text>
</comment>
<gene>
    <name evidence="3" type="ORF">JR316_007845</name>
</gene>
<name>A0A8H8CJQ1_PSICU</name>
<comment type="similarity">
    <text evidence="1">Belongs to the ATP-dependent AMP-binding enzyme family.</text>
</comment>
<proteinExistence type="inferred from homology"/>
<dbReference type="EMBL" id="JAFIQS010000007">
    <property type="protein sequence ID" value="KAG5167495.1"/>
    <property type="molecule type" value="Genomic_DNA"/>
</dbReference>
<dbReference type="PANTHER" id="PTHR43201">
    <property type="entry name" value="ACYL-COA SYNTHETASE"/>
    <property type="match status" value="1"/>
</dbReference>
<protein>
    <recommendedName>
        <fullName evidence="2">AMP-dependent synthetase/ligase domain-containing protein</fullName>
    </recommendedName>
</protein>
<dbReference type="PANTHER" id="PTHR43201:SF8">
    <property type="entry name" value="ACYL-COA SYNTHETASE FAMILY MEMBER 3"/>
    <property type="match status" value="1"/>
</dbReference>
<dbReference type="SUPFAM" id="SSF56801">
    <property type="entry name" value="Acetyl-CoA synthetase-like"/>
    <property type="match status" value="1"/>
</dbReference>
<evidence type="ECO:0000259" key="2">
    <source>
        <dbReference type="Pfam" id="PF00501"/>
    </source>
</evidence>
<accession>A0A8H8CJQ1</accession>
<dbReference type="Gene3D" id="3.40.50.12780">
    <property type="entry name" value="N-terminal domain of ligase-like"/>
    <property type="match status" value="1"/>
</dbReference>
<organism evidence="3">
    <name type="scientific">Psilocybe cubensis</name>
    <name type="common">Psychedelic mushroom</name>
    <name type="synonym">Stropharia cubensis</name>
    <dbReference type="NCBI Taxonomy" id="181762"/>
    <lineage>
        <taxon>Eukaryota</taxon>
        <taxon>Fungi</taxon>
        <taxon>Dikarya</taxon>
        <taxon>Basidiomycota</taxon>
        <taxon>Agaricomycotina</taxon>
        <taxon>Agaricomycetes</taxon>
        <taxon>Agaricomycetidae</taxon>
        <taxon>Agaricales</taxon>
        <taxon>Agaricineae</taxon>
        <taxon>Strophariaceae</taxon>
        <taxon>Psilocybe</taxon>
    </lineage>
</organism>
<feature type="domain" description="AMP-dependent synthetase/ligase" evidence="2">
    <location>
        <begin position="47"/>
        <end position="208"/>
    </location>
</feature>
<dbReference type="InterPro" id="IPR042099">
    <property type="entry name" value="ANL_N_sf"/>
</dbReference>
<dbReference type="Pfam" id="PF00501">
    <property type="entry name" value="AMP-binding"/>
    <property type="match status" value="1"/>
</dbReference>
<dbReference type="Pfam" id="PF23562">
    <property type="entry name" value="AMP-binding_C_3"/>
    <property type="match status" value="1"/>
</dbReference>
<reference evidence="3" key="1">
    <citation type="submission" date="2021-02" db="EMBL/GenBank/DDBJ databases">
        <title>Psilocybe cubensis genome.</title>
        <authorList>
            <person name="Mckernan K.J."/>
            <person name="Crawford S."/>
            <person name="Trippe A."/>
            <person name="Kane L.T."/>
            <person name="Mclaughlin S."/>
        </authorList>
    </citation>
    <scope>NUCLEOTIDE SEQUENCE [LARGE SCALE GENOMIC DNA]</scope>
    <source>
        <strain evidence="3">MGC-MH-2018</strain>
    </source>
</reference>
<dbReference type="AlphaFoldDB" id="A0A8H8CJQ1"/>
<evidence type="ECO:0000313" key="3">
    <source>
        <dbReference type="EMBL" id="KAG5167495.1"/>
    </source>
</evidence>
<dbReference type="GO" id="GO:0006631">
    <property type="term" value="P:fatty acid metabolic process"/>
    <property type="evidence" value="ECO:0007669"/>
    <property type="project" value="TreeGrafter"/>
</dbReference>
<dbReference type="InterPro" id="IPR000873">
    <property type="entry name" value="AMP-dep_synth/lig_dom"/>
</dbReference>